<comment type="caution">
    <text evidence="4">The sequence shown here is derived from an EMBL/GenBank/DDBJ whole genome shotgun (WGS) entry which is preliminary data.</text>
</comment>
<dbReference type="NCBIfam" id="TIGR00741">
    <property type="entry name" value="yfiA"/>
    <property type="match status" value="1"/>
</dbReference>
<feature type="domain" description="Sigma 54 modulation/S30EA ribosomal protein C-terminal" evidence="3">
    <location>
        <begin position="144"/>
        <end position="198"/>
    </location>
</feature>
<evidence type="ECO:0000259" key="3">
    <source>
        <dbReference type="Pfam" id="PF16321"/>
    </source>
</evidence>
<keyword evidence="2" id="KW-0963">Cytoplasm</keyword>
<dbReference type="CDD" id="cd00552">
    <property type="entry name" value="RaiA"/>
    <property type="match status" value="1"/>
</dbReference>
<sequence length="202" mass="23492">MKKPFSRYNKNIKDKEVTIMIKFNIRGENIEVTDSIRSYVEEKISKLEKYFTENQELTAYVNLKVYAEKTSKVEVTIPAKNITLRAEDTSQELYGSVDLVQEKLERQIRKYKTKVQKKRNHIATGKVFETFVELAPEEEIEEANIEIVRTKNINLKPMDAEEAVLQMDLIDHDFFIFTDGETGATSIVYRREDGNIGLIETN</sequence>
<evidence type="ECO:0000313" key="5">
    <source>
        <dbReference type="Proteomes" id="UP000218979"/>
    </source>
</evidence>
<organism evidence="4 5">
    <name type="scientific">Pseudolactococcus chungangensis CAU 28 = DSM 22330</name>
    <dbReference type="NCBI Taxonomy" id="1122154"/>
    <lineage>
        <taxon>Bacteria</taxon>
        <taxon>Bacillati</taxon>
        <taxon>Bacillota</taxon>
        <taxon>Bacilli</taxon>
        <taxon>Lactobacillales</taxon>
        <taxon>Streptococcaceae</taxon>
        <taxon>Pseudolactococcus</taxon>
    </lineage>
</organism>
<evidence type="ECO:0000313" key="4">
    <source>
        <dbReference type="EMBL" id="PCS04930.1"/>
    </source>
</evidence>
<dbReference type="Pfam" id="PF16321">
    <property type="entry name" value="Ribosom_S30AE_C"/>
    <property type="match status" value="1"/>
</dbReference>
<dbReference type="InterPro" id="IPR032528">
    <property type="entry name" value="Ribosom_S30AE_C"/>
</dbReference>
<dbReference type="InterPro" id="IPR036567">
    <property type="entry name" value="RHF-like"/>
</dbReference>
<keyword evidence="5" id="KW-1185">Reference proteome</keyword>
<dbReference type="PANTHER" id="PTHR33231">
    <property type="entry name" value="30S RIBOSOMAL PROTEIN"/>
    <property type="match status" value="1"/>
</dbReference>
<evidence type="ECO:0000256" key="2">
    <source>
        <dbReference type="HAMAP-Rule" id="MF_00839"/>
    </source>
</evidence>
<dbReference type="HAMAP" id="MF_00839">
    <property type="entry name" value="HPF"/>
    <property type="match status" value="1"/>
</dbReference>
<evidence type="ECO:0000256" key="1">
    <source>
        <dbReference type="ARBA" id="ARBA00022845"/>
    </source>
</evidence>
<dbReference type="Proteomes" id="UP000218979">
    <property type="component" value="Unassembled WGS sequence"/>
</dbReference>
<dbReference type="Gene3D" id="3.30.160.100">
    <property type="entry name" value="Ribosome hibernation promotion factor-like"/>
    <property type="match status" value="1"/>
</dbReference>
<gene>
    <name evidence="2" type="primary">hpf</name>
    <name evidence="4" type="ORF">RR45_GL000249</name>
</gene>
<comment type="similarity">
    <text evidence="2">Belongs to the HPF/YfiA ribosome-associated protein family. Long HPF subfamily.</text>
</comment>
<dbReference type="EMBL" id="JXJT01000001">
    <property type="protein sequence ID" value="PCS04930.1"/>
    <property type="molecule type" value="Genomic_DNA"/>
</dbReference>
<dbReference type="InterPro" id="IPR034694">
    <property type="entry name" value="HPF_long/plastid"/>
</dbReference>
<name>A0ABX4IA20_9LACT</name>
<reference evidence="4 5" key="1">
    <citation type="submission" date="2014-12" db="EMBL/GenBank/DDBJ databases">
        <title>Draft genome sequences of 10 type strains of Lactococcus.</title>
        <authorList>
            <person name="Sun Z."/>
            <person name="Zhong Z."/>
            <person name="Liu W."/>
            <person name="Zhang W."/>
            <person name="Zhang H."/>
        </authorList>
    </citation>
    <scope>NUCLEOTIDE SEQUENCE [LARGE SCALE GENOMIC DNA]</scope>
    <source>
        <strain evidence="4 5">DSM 22330</strain>
    </source>
</reference>
<dbReference type="Pfam" id="PF02482">
    <property type="entry name" value="Ribosomal_S30AE"/>
    <property type="match status" value="1"/>
</dbReference>
<proteinExistence type="inferred from homology"/>
<comment type="subunit">
    <text evidence="2">Interacts with 100S ribosomes.</text>
</comment>
<protein>
    <recommendedName>
        <fullName evidence="2">Ribosome hibernation promoting factor</fullName>
        <shortName evidence="2">HPF</shortName>
    </recommendedName>
</protein>
<dbReference type="Gene3D" id="3.30.505.50">
    <property type="entry name" value="Sigma 54 modulation/S30EA ribosomal protein, C-terminal domain"/>
    <property type="match status" value="1"/>
</dbReference>
<dbReference type="InterPro" id="IPR050574">
    <property type="entry name" value="HPF/YfiA_ribosome-assoc"/>
</dbReference>
<accession>A0ABX4IA20</accession>
<comment type="subcellular location">
    <subcellularLocation>
        <location evidence="2">Cytoplasm</location>
    </subcellularLocation>
</comment>
<dbReference type="InterPro" id="IPR038416">
    <property type="entry name" value="Ribosom_S30AE_C_sf"/>
</dbReference>
<comment type="function">
    <text evidence="2">Required for dimerization of active 70S ribosomes into 100S ribosomes in stationary phase; 100S ribosomes are translationally inactive and sometimes present during exponential growth.</text>
</comment>
<keyword evidence="1 2" id="KW-0810">Translation regulation</keyword>
<dbReference type="PANTHER" id="PTHR33231:SF1">
    <property type="entry name" value="30S RIBOSOMAL PROTEIN"/>
    <property type="match status" value="1"/>
</dbReference>
<dbReference type="SUPFAM" id="SSF69754">
    <property type="entry name" value="Ribosome binding protein Y (YfiA homologue)"/>
    <property type="match status" value="1"/>
</dbReference>
<dbReference type="InterPro" id="IPR003489">
    <property type="entry name" value="RHF/RaiA"/>
</dbReference>